<dbReference type="Pfam" id="PF07727">
    <property type="entry name" value="RVT_2"/>
    <property type="match status" value="1"/>
</dbReference>
<dbReference type="OrthoDB" id="3059824at2759"/>
<gene>
    <name evidence="2" type="ORF">O181_087429</name>
</gene>
<evidence type="ECO:0000313" key="3">
    <source>
        <dbReference type="Proteomes" id="UP000765509"/>
    </source>
</evidence>
<dbReference type="Proteomes" id="UP000765509">
    <property type="component" value="Unassembled WGS sequence"/>
</dbReference>
<comment type="caution">
    <text evidence="2">The sequence shown here is derived from an EMBL/GenBank/DDBJ whole genome shotgun (WGS) entry which is preliminary data.</text>
</comment>
<protein>
    <recommendedName>
        <fullName evidence="1">Reverse transcriptase Ty1/copia-type domain-containing protein</fullName>
    </recommendedName>
</protein>
<dbReference type="EMBL" id="AVOT02052804">
    <property type="protein sequence ID" value="MBW0547714.1"/>
    <property type="molecule type" value="Genomic_DNA"/>
</dbReference>
<accession>A0A9Q3P1L6</accession>
<dbReference type="AlphaFoldDB" id="A0A9Q3P1L6"/>
<evidence type="ECO:0000259" key="1">
    <source>
        <dbReference type="Pfam" id="PF07727"/>
    </source>
</evidence>
<evidence type="ECO:0000313" key="2">
    <source>
        <dbReference type="EMBL" id="MBW0547714.1"/>
    </source>
</evidence>
<proteinExistence type="predicted"/>
<feature type="domain" description="Reverse transcriptase Ty1/copia-type" evidence="1">
    <location>
        <begin position="108"/>
        <end position="163"/>
    </location>
</feature>
<keyword evidence="3" id="KW-1185">Reference proteome</keyword>
<reference evidence="2" key="1">
    <citation type="submission" date="2021-03" db="EMBL/GenBank/DDBJ databases">
        <title>Draft genome sequence of rust myrtle Austropuccinia psidii MF-1, a brazilian biotype.</title>
        <authorList>
            <person name="Quecine M.C."/>
            <person name="Pachon D.M.R."/>
            <person name="Bonatelli M.L."/>
            <person name="Correr F.H."/>
            <person name="Franceschini L.M."/>
            <person name="Leite T.F."/>
            <person name="Margarido G.R.A."/>
            <person name="Almeida C.A."/>
            <person name="Ferrarezi J.A."/>
            <person name="Labate C.A."/>
        </authorList>
    </citation>
    <scope>NUCLEOTIDE SEQUENCE</scope>
    <source>
        <strain evidence="2">MF-1</strain>
    </source>
</reference>
<sequence>MLGGWLLWDPESNKLVQSASVVFLHFQLSAVKNANRQKGSLSHIINAATLGQVPMERYFKDENTAIDTLPVAKDIAIHEHLGQALSGSLSHKWRRACKAELEQMLLRDVWEPVVKDNTIKTIGHQWVFDVKRHADGTIEKFKARLVARGYRQRPGVDCTETYALTCPGTCCMQQLVPLLF</sequence>
<name>A0A9Q3P1L6_9BASI</name>
<organism evidence="2 3">
    <name type="scientific">Austropuccinia psidii MF-1</name>
    <dbReference type="NCBI Taxonomy" id="1389203"/>
    <lineage>
        <taxon>Eukaryota</taxon>
        <taxon>Fungi</taxon>
        <taxon>Dikarya</taxon>
        <taxon>Basidiomycota</taxon>
        <taxon>Pucciniomycotina</taxon>
        <taxon>Pucciniomycetes</taxon>
        <taxon>Pucciniales</taxon>
        <taxon>Sphaerophragmiaceae</taxon>
        <taxon>Austropuccinia</taxon>
    </lineage>
</organism>
<dbReference type="InterPro" id="IPR013103">
    <property type="entry name" value="RVT_2"/>
</dbReference>